<reference evidence="2" key="1">
    <citation type="submission" date="2018-05" db="EMBL/GenBank/DDBJ databases">
        <authorList>
            <person name="Lanie J.A."/>
            <person name="Ng W.-L."/>
            <person name="Kazmierczak K.M."/>
            <person name="Andrzejewski T.M."/>
            <person name="Davidsen T.M."/>
            <person name="Wayne K.J."/>
            <person name="Tettelin H."/>
            <person name="Glass J.I."/>
            <person name="Rusch D."/>
            <person name="Podicherti R."/>
            <person name="Tsui H.-C.T."/>
            <person name="Winkler M.E."/>
        </authorList>
    </citation>
    <scope>NUCLEOTIDE SEQUENCE</scope>
</reference>
<proteinExistence type="predicted"/>
<sequence>MQKIKPLLDLANKELKNDSSASPTAAGLNKQPEQQPDFDEKQGIDQVDAINQVFAEFEFAYHNQYHKAFADAESLAIAKKYWLSILENYSPTQIVQAAKFVIRSQDYLPSIAAILRACEQGTDLFGLPSARQAYLEACSAPSPKRKYQWSHEAVYYAGKYAGWFLLANEPEATAYPVFTYHYTKLCRQVISGEQFDIEQPDALPEKIEKKLDKEETHARIARMKKDLGL</sequence>
<dbReference type="AlphaFoldDB" id="A0A381NLJ8"/>
<evidence type="ECO:0008006" key="3">
    <source>
        <dbReference type="Google" id="ProtNLM"/>
    </source>
</evidence>
<accession>A0A381NLJ8</accession>
<organism evidence="2">
    <name type="scientific">marine metagenome</name>
    <dbReference type="NCBI Taxonomy" id="408172"/>
    <lineage>
        <taxon>unclassified sequences</taxon>
        <taxon>metagenomes</taxon>
        <taxon>ecological metagenomes</taxon>
    </lineage>
</organism>
<dbReference type="GO" id="GO:0006270">
    <property type="term" value="P:DNA replication initiation"/>
    <property type="evidence" value="ECO:0007669"/>
    <property type="project" value="InterPro"/>
</dbReference>
<name>A0A381NLJ8_9ZZZZ</name>
<gene>
    <name evidence="2" type="ORF">METZ01_LOCUS8330</name>
</gene>
<dbReference type="EMBL" id="UINC01000444">
    <property type="protein sequence ID" value="SUZ55476.1"/>
    <property type="molecule type" value="Genomic_DNA"/>
</dbReference>
<evidence type="ECO:0000256" key="1">
    <source>
        <dbReference type="SAM" id="MobiDB-lite"/>
    </source>
</evidence>
<dbReference type="InterPro" id="IPR009731">
    <property type="entry name" value="P-like"/>
</dbReference>
<feature type="region of interest" description="Disordered" evidence="1">
    <location>
        <begin position="15"/>
        <end position="40"/>
    </location>
</feature>
<evidence type="ECO:0000313" key="2">
    <source>
        <dbReference type="EMBL" id="SUZ55476.1"/>
    </source>
</evidence>
<protein>
    <recommendedName>
        <fullName evidence="3">Replicative helicase inhibitor G39P N-terminal domain-containing protein</fullName>
    </recommendedName>
</protein>
<dbReference type="Pfam" id="PF06992">
    <property type="entry name" value="Phage_lambda_P"/>
    <property type="match status" value="1"/>
</dbReference>